<dbReference type="GO" id="GO:0005886">
    <property type="term" value="C:plasma membrane"/>
    <property type="evidence" value="ECO:0007669"/>
    <property type="project" value="UniProtKB-SubCell"/>
</dbReference>
<comment type="similarity">
    <text evidence="7">Belongs to the binding-protein-dependent transport system permease family.</text>
</comment>
<dbReference type="PANTHER" id="PTHR30043">
    <property type="entry name" value="PHOSPHONATES TRANSPORT SYSTEM PERMEASE PROTEIN"/>
    <property type="match status" value="1"/>
</dbReference>
<dbReference type="NCBIfam" id="TIGR01097">
    <property type="entry name" value="PhnE"/>
    <property type="match status" value="1"/>
</dbReference>
<dbReference type="EMBL" id="NPBQ01000022">
    <property type="protein sequence ID" value="PAD84597.1"/>
    <property type="molecule type" value="Genomic_DNA"/>
</dbReference>
<dbReference type="Gene3D" id="1.10.3720.10">
    <property type="entry name" value="MetI-like"/>
    <property type="match status" value="1"/>
</dbReference>
<feature type="transmembrane region" description="Helical" evidence="7">
    <location>
        <begin position="21"/>
        <end position="38"/>
    </location>
</feature>
<dbReference type="InterPro" id="IPR005769">
    <property type="entry name" value="PhnE/PtxC"/>
</dbReference>
<keyword evidence="6 7" id="KW-0472">Membrane</keyword>
<feature type="transmembrane region" description="Helical" evidence="7">
    <location>
        <begin position="241"/>
        <end position="262"/>
    </location>
</feature>
<feature type="transmembrane region" description="Helical" evidence="7">
    <location>
        <begin position="118"/>
        <end position="140"/>
    </location>
</feature>
<keyword evidence="5 7" id="KW-1133">Transmembrane helix</keyword>
<accession>A0A268FH03</accession>
<evidence type="ECO:0000256" key="2">
    <source>
        <dbReference type="ARBA" id="ARBA00022448"/>
    </source>
</evidence>
<dbReference type="PROSITE" id="PS50928">
    <property type="entry name" value="ABC_TM1"/>
    <property type="match status" value="1"/>
</dbReference>
<dbReference type="AlphaFoldDB" id="A0A268FH03"/>
<dbReference type="Pfam" id="PF00528">
    <property type="entry name" value="BPD_transp_1"/>
    <property type="match status" value="1"/>
</dbReference>
<reference evidence="8 9" key="1">
    <citation type="submission" date="2017-07" db="EMBL/GenBank/DDBJ databases">
        <title>Isolation and whole genome analysis of endospore-forming bacteria from heroin.</title>
        <authorList>
            <person name="Kalinowski J."/>
            <person name="Ahrens B."/>
            <person name="Al-Dilaimi A."/>
            <person name="Winkler A."/>
            <person name="Wibberg D."/>
            <person name="Schleenbecker U."/>
            <person name="Ruckert C."/>
            <person name="Wolfel R."/>
            <person name="Grass G."/>
        </authorList>
    </citation>
    <scope>NUCLEOTIDE SEQUENCE [LARGE SCALE GENOMIC DNA]</scope>
    <source>
        <strain evidence="8 9">7521-2</strain>
    </source>
</reference>
<feature type="transmembrane region" description="Helical" evidence="7">
    <location>
        <begin position="83"/>
        <end position="106"/>
    </location>
</feature>
<dbReference type="RefSeq" id="WP_095328987.1">
    <property type="nucleotide sequence ID" value="NZ_CP026031.1"/>
</dbReference>
<evidence type="ECO:0000256" key="5">
    <source>
        <dbReference type="ARBA" id="ARBA00022989"/>
    </source>
</evidence>
<evidence type="ECO:0000256" key="6">
    <source>
        <dbReference type="ARBA" id="ARBA00023136"/>
    </source>
</evidence>
<dbReference type="PANTHER" id="PTHR30043:SF1">
    <property type="entry name" value="ABC TRANSPORT SYSTEM PERMEASE PROTEIN P69"/>
    <property type="match status" value="1"/>
</dbReference>
<name>A0A268FH03_NIACI</name>
<evidence type="ECO:0000256" key="7">
    <source>
        <dbReference type="RuleBase" id="RU363032"/>
    </source>
</evidence>
<dbReference type="InterPro" id="IPR000515">
    <property type="entry name" value="MetI-like"/>
</dbReference>
<keyword evidence="3" id="KW-1003">Cell membrane</keyword>
<dbReference type="KEGG" id="bcir:C2I06_02360"/>
<proteinExistence type="inferred from homology"/>
<feature type="transmembrane region" description="Helical" evidence="7">
    <location>
        <begin position="211"/>
        <end position="229"/>
    </location>
</feature>
<evidence type="ECO:0000256" key="1">
    <source>
        <dbReference type="ARBA" id="ARBA00004651"/>
    </source>
</evidence>
<evidence type="ECO:0000313" key="9">
    <source>
        <dbReference type="Proteomes" id="UP000216961"/>
    </source>
</evidence>
<protein>
    <submittedName>
        <fullName evidence="8">Phosphonate ABC transporter, permease protein PhnE</fullName>
    </submittedName>
</protein>
<sequence>MNEKAIKQPLLNRPTPPAKNKLILTILLLLVLLWWSAYKTDASLTELIQGFPNIFDVLLQMVPPDWKYFQKIMEPLLVTIRMAVIGTTFGAIIAIPLAIFCASNIVRSAFIFYPFRMILNLIRTIPDLLLASIFVAIFGIGSLPGIIALIIFSIGLIAKLLYEAIESIDSGPLEGMTAVGANKIQWIFFGIVPQVTASFTSYVLYTFEVNVRAAAILGLVGAGGIGEYYDRTLNFLQYDRASSIIILTLLVVLIIDYCSTKLREKLL</sequence>
<comment type="caution">
    <text evidence="8">The sequence shown here is derived from an EMBL/GenBank/DDBJ whole genome shotgun (WGS) entry which is preliminary data.</text>
</comment>
<dbReference type="Proteomes" id="UP000216961">
    <property type="component" value="Unassembled WGS sequence"/>
</dbReference>
<evidence type="ECO:0000256" key="3">
    <source>
        <dbReference type="ARBA" id="ARBA00022475"/>
    </source>
</evidence>
<keyword evidence="4 7" id="KW-0812">Transmembrane</keyword>
<organism evidence="8 9">
    <name type="scientific">Niallia circulans</name>
    <name type="common">Bacillus circulans</name>
    <dbReference type="NCBI Taxonomy" id="1397"/>
    <lineage>
        <taxon>Bacteria</taxon>
        <taxon>Bacillati</taxon>
        <taxon>Bacillota</taxon>
        <taxon>Bacilli</taxon>
        <taxon>Bacillales</taxon>
        <taxon>Bacillaceae</taxon>
        <taxon>Niallia</taxon>
    </lineage>
</organism>
<dbReference type="CDD" id="cd06261">
    <property type="entry name" value="TM_PBP2"/>
    <property type="match status" value="1"/>
</dbReference>
<keyword evidence="2 7" id="KW-0813">Transport</keyword>
<dbReference type="SUPFAM" id="SSF161098">
    <property type="entry name" value="MetI-like"/>
    <property type="match status" value="1"/>
</dbReference>
<comment type="subcellular location">
    <subcellularLocation>
        <location evidence="1 7">Cell membrane</location>
        <topology evidence="1 7">Multi-pass membrane protein</topology>
    </subcellularLocation>
</comment>
<feature type="transmembrane region" description="Helical" evidence="7">
    <location>
        <begin position="186"/>
        <end position="205"/>
    </location>
</feature>
<dbReference type="InterPro" id="IPR035906">
    <property type="entry name" value="MetI-like_sf"/>
</dbReference>
<gene>
    <name evidence="8" type="primary">phnE</name>
    <name evidence="8" type="ORF">CHH57_03785</name>
</gene>
<dbReference type="GO" id="GO:0015416">
    <property type="term" value="F:ABC-type phosphonate transporter activity"/>
    <property type="evidence" value="ECO:0007669"/>
    <property type="project" value="InterPro"/>
</dbReference>
<evidence type="ECO:0000313" key="8">
    <source>
        <dbReference type="EMBL" id="PAD84597.1"/>
    </source>
</evidence>
<evidence type="ECO:0000256" key="4">
    <source>
        <dbReference type="ARBA" id="ARBA00022692"/>
    </source>
</evidence>